<feature type="compositionally biased region" description="Polar residues" evidence="1">
    <location>
        <begin position="176"/>
        <end position="202"/>
    </location>
</feature>
<sequence length="315" mass="36144">MENSSKKTAKVPQNWCKVQEITECISQVSDQIEELNKELNNSVCNSANSKDDNSVLTTPKVDTSKYNNPHSARAGELEEVDCDDELIETLSDNPFENYPDYVLDSKDKTVESDDCELSYSKSFPNISKFYPKEEDKFQSKENLKRLSEEDDEDDEVDKEFEEEEESEEEDILKTPSIPQIASEYNTKNPFSPDYSSKSLSQSGFDRASNALTNRKQVPDHNYSNSTFGTIPACTNFMVNIPENKMHSEFISSASVSYNPFIIALHNQSYYKEMSEPATNKTQKDDKPVSFMQMALQQQNQEIQRIRDEMFAKRLH</sequence>
<comment type="caution">
    <text evidence="2">The sequence shown here is derived from an EMBL/GenBank/DDBJ whole genome shotgun (WGS) entry which is preliminary data.</text>
</comment>
<evidence type="ECO:0000256" key="1">
    <source>
        <dbReference type="SAM" id="MobiDB-lite"/>
    </source>
</evidence>
<accession>A0AAD1XJL0</accession>
<reference evidence="2" key="1">
    <citation type="submission" date="2023-07" db="EMBL/GenBank/DDBJ databases">
        <authorList>
            <consortium name="AG Swart"/>
            <person name="Singh M."/>
            <person name="Singh A."/>
            <person name="Seah K."/>
            <person name="Emmerich C."/>
        </authorList>
    </citation>
    <scope>NUCLEOTIDE SEQUENCE</scope>
    <source>
        <strain evidence="2">DP1</strain>
    </source>
</reference>
<feature type="compositionally biased region" description="Acidic residues" evidence="1">
    <location>
        <begin position="148"/>
        <end position="170"/>
    </location>
</feature>
<evidence type="ECO:0000313" key="2">
    <source>
        <dbReference type="EMBL" id="CAI2373938.1"/>
    </source>
</evidence>
<dbReference type="Proteomes" id="UP001295684">
    <property type="component" value="Unassembled WGS sequence"/>
</dbReference>
<gene>
    <name evidence="2" type="ORF">ECRASSUSDP1_LOCUS15287</name>
</gene>
<feature type="region of interest" description="Disordered" evidence="1">
    <location>
        <begin position="137"/>
        <end position="202"/>
    </location>
</feature>
<evidence type="ECO:0000313" key="3">
    <source>
        <dbReference type="Proteomes" id="UP001295684"/>
    </source>
</evidence>
<feature type="compositionally biased region" description="Basic and acidic residues" evidence="1">
    <location>
        <begin position="137"/>
        <end position="147"/>
    </location>
</feature>
<organism evidence="2 3">
    <name type="scientific">Euplotes crassus</name>
    <dbReference type="NCBI Taxonomy" id="5936"/>
    <lineage>
        <taxon>Eukaryota</taxon>
        <taxon>Sar</taxon>
        <taxon>Alveolata</taxon>
        <taxon>Ciliophora</taxon>
        <taxon>Intramacronucleata</taxon>
        <taxon>Spirotrichea</taxon>
        <taxon>Hypotrichia</taxon>
        <taxon>Euplotida</taxon>
        <taxon>Euplotidae</taxon>
        <taxon>Moneuplotes</taxon>
    </lineage>
</organism>
<protein>
    <submittedName>
        <fullName evidence="2">Uncharacterized protein</fullName>
    </submittedName>
</protein>
<keyword evidence="3" id="KW-1185">Reference proteome</keyword>
<name>A0AAD1XJL0_EUPCR</name>
<feature type="compositionally biased region" description="Polar residues" evidence="1">
    <location>
        <begin position="44"/>
        <end position="70"/>
    </location>
</feature>
<dbReference type="EMBL" id="CAMPGE010015306">
    <property type="protein sequence ID" value="CAI2373938.1"/>
    <property type="molecule type" value="Genomic_DNA"/>
</dbReference>
<feature type="region of interest" description="Disordered" evidence="1">
    <location>
        <begin position="44"/>
        <end position="76"/>
    </location>
</feature>
<proteinExistence type="predicted"/>
<dbReference type="AlphaFoldDB" id="A0AAD1XJL0"/>